<protein>
    <submittedName>
        <fullName evidence="1">Uncharacterized protein</fullName>
    </submittedName>
</protein>
<name>A0A1J4MYS1_9ACTN</name>
<accession>A0A1J4MYS1</accession>
<comment type="caution">
    <text evidence="1">The sequence shown here is derived from an EMBL/GenBank/DDBJ whole genome shotgun (WGS) entry which is preliminary data.</text>
</comment>
<gene>
    <name evidence="1" type="ORF">UG56_022845</name>
</gene>
<reference evidence="1" key="1">
    <citation type="submission" date="2016-10" db="EMBL/GenBank/DDBJ databases">
        <title>Draft Genome Sequence of Nocardioides luteus Strain BAFB, an Alkane-Degrading Bacterium Isolated from JP-7 Polluted Soil.</title>
        <authorList>
            <person name="Brown L."/>
            <person name="Ruiz O.N."/>
            <person name="Gunasekera T."/>
        </authorList>
    </citation>
    <scope>NUCLEOTIDE SEQUENCE [LARGE SCALE GENOMIC DNA]</scope>
    <source>
        <strain evidence="1">BAFB</strain>
    </source>
</reference>
<evidence type="ECO:0000313" key="1">
    <source>
        <dbReference type="EMBL" id="OIJ24427.1"/>
    </source>
</evidence>
<dbReference type="Proteomes" id="UP000033772">
    <property type="component" value="Unassembled WGS sequence"/>
</dbReference>
<dbReference type="EMBL" id="JZDQ02000039">
    <property type="protein sequence ID" value="OIJ24427.1"/>
    <property type="molecule type" value="Genomic_DNA"/>
</dbReference>
<dbReference type="AlphaFoldDB" id="A0A1J4MYS1"/>
<organism evidence="1 2">
    <name type="scientific">Nocardioides luteus</name>
    <dbReference type="NCBI Taxonomy" id="1844"/>
    <lineage>
        <taxon>Bacteria</taxon>
        <taxon>Bacillati</taxon>
        <taxon>Actinomycetota</taxon>
        <taxon>Actinomycetes</taxon>
        <taxon>Propionibacteriales</taxon>
        <taxon>Nocardioidaceae</taxon>
        <taxon>Nocardioides</taxon>
    </lineage>
</organism>
<sequence>MASLSTLSETTVEGLHEPLSPVIEKRLRRAVLDHTATEHRRSFLPLVHLGIPGGKEVAHAHREDEPTDPWLRADIIHSMRRRVGVPDPIVWLTRPAEAKPETIGTGSTEIEDVDLRWLAAARQAFREIDAPLTYVVVTRNAWFDPRSGVSRRWKRLRYRND</sequence>
<keyword evidence="2" id="KW-1185">Reference proteome</keyword>
<dbReference type="RefSeq" id="WP_045548030.1">
    <property type="nucleotide sequence ID" value="NZ_JZDQ02000039.1"/>
</dbReference>
<proteinExistence type="predicted"/>
<evidence type="ECO:0000313" key="2">
    <source>
        <dbReference type="Proteomes" id="UP000033772"/>
    </source>
</evidence>